<reference evidence="1" key="1">
    <citation type="journal article" date="2014" name="Int. J. Syst. Evol. Microbiol.">
        <title>Complete genome sequence of Corynebacterium casei LMG S-19264T (=DSM 44701T), isolated from a smear-ripened cheese.</title>
        <authorList>
            <consortium name="US DOE Joint Genome Institute (JGI-PGF)"/>
            <person name="Walter F."/>
            <person name="Albersmeier A."/>
            <person name="Kalinowski J."/>
            <person name="Ruckert C."/>
        </authorList>
    </citation>
    <scope>NUCLEOTIDE SEQUENCE</scope>
    <source>
        <strain evidence="1">VKM Ac-1958</strain>
    </source>
</reference>
<organism evidence="1 2">
    <name type="scientific">Microbacterium keratanolyticum</name>
    <dbReference type="NCBI Taxonomy" id="67574"/>
    <lineage>
        <taxon>Bacteria</taxon>
        <taxon>Bacillati</taxon>
        <taxon>Actinomycetota</taxon>
        <taxon>Actinomycetes</taxon>
        <taxon>Micrococcales</taxon>
        <taxon>Microbacteriaceae</taxon>
        <taxon>Microbacterium</taxon>
    </lineage>
</organism>
<dbReference type="InterPro" id="IPR025443">
    <property type="entry name" value="DUF4307"/>
</dbReference>
<accession>A0A9W6HSM3</accession>
<proteinExistence type="predicted"/>
<comment type="caution">
    <text evidence="1">The sequence shown here is derived from an EMBL/GenBank/DDBJ whole genome shotgun (WGS) entry which is preliminary data.</text>
</comment>
<sequence>MIGGLLAVIAVVIGGWITVRSSIDAVDITDLGFHVADEHSVTIDFQIVAPHDRPVYCALEALDEEFGIVGWRIVEYSPSEARARAFTERIPTVAEATTGLVNTCWVA</sequence>
<name>A0A9W6HSM3_9MICO</name>
<evidence type="ECO:0000313" key="2">
    <source>
        <dbReference type="Proteomes" id="UP001142325"/>
    </source>
</evidence>
<gene>
    <name evidence="1" type="ORF">GCM10017596_16190</name>
</gene>
<dbReference type="EMBL" id="BSET01000001">
    <property type="protein sequence ID" value="GLK01904.1"/>
    <property type="molecule type" value="Genomic_DNA"/>
</dbReference>
<protein>
    <recommendedName>
        <fullName evidence="3">DUF4307 domain-containing protein</fullName>
    </recommendedName>
</protein>
<dbReference type="AlphaFoldDB" id="A0A9W6HSM3"/>
<dbReference type="Proteomes" id="UP001142325">
    <property type="component" value="Unassembled WGS sequence"/>
</dbReference>
<dbReference type="Pfam" id="PF14155">
    <property type="entry name" value="DUF4307"/>
    <property type="match status" value="1"/>
</dbReference>
<evidence type="ECO:0000313" key="1">
    <source>
        <dbReference type="EMBL" id="GLK01904.1"/>
    </source>
</evidence>
<evidence type="ECO:0008006" key="3">
    <source>
        <dbReference type="Google" id="ProtNLM"/>
    </source>
</evidence>
<keyword evidence="2" id="KW-1185">Reference proteome</keyword>
<reference evidence="1" key="2">
    <citation type="submission" date="2023-01" db="EMBL/GenBank/DDBJ databases">
        <authorList>
            <person name="Sun Q."/>
            <person name="Evtushenko L."/>
        </authorList>
    </citation>
    <scope>NUCLEOTIDE SEQUENCE</scope>
    <source>
        <strain evidence="1">VKM Ac-1958</strain>
    </source>
</reference>